<organism evidence="5">
    <name type="scientific">Tanacetum cinerariifolium</name>
    <name type="common">Dalmatian daisy</name>
    <name type="synonym">Chrysanthemum cinerariifolium</name>
    <dbReference type="NCBI Taxonomy" id="118510"/>
    <lineage>
        <taxon>Eukaryota</taxon>
        <taxon>Viridiplantae</taxon>
        <taxon>Streptophyta</taxon>
        <taxon>Embryophyta</taxon>
        <taxon>Tracheophyta</taxon>
        <taxon>Spermatophyta</taxon>
        <taxon>Magnoliopsida</taxon>
        <taxon>eudicotyledons</taxon>
        <taxon>Gunneridae</taxon>
        <taxon>Pentapetalae</taxon>
        <taxon>asterids</taxon>
        <taxon>campanulids</taxon>
        <taxon>Asterales</taxon>
        <taxon>Asteraceae</taxon>
        <taxon>Asteroideae</taxon>
        <taxon>Anthemideae</taxon>
        <taxon>Anthemidinae</taxon>
        <taxon>Tanacetum</taxon>
    </lineage>
</organism>
<keyword evidence="3" id="KW-0206">Cytoskeleton</keyword>
<dbReference type="AlphaFoldDB" id="A0A6L2M5R1"/>
<dbReference type="CDD" id="cd01650">
    <property type="entry name" value="RT_nLTR_like"/>
    <property type="match status" value="1"/>
</dbReference>
<dbReference type="Gene3D" id="3.60.10.10">
    <property type="entry name" value="Endonuclease/exonuclease/phosphatase"/>
    <property type="match status" value="1"/>
</dbReference>
<evidence type="ECO:0000259" key="4">
    <source>
        <dbReference type="PROSITE" id="PS50878"/>
    </source>
</evidence>
<dbReference type="GO" id="GO:0008017">
    <property type="term" value="F:microtubule binding"/>
    <property type="evidence" value="ECO:0007669"/>
    <property type="project" value="InterPro"/>
</dbReference>
<name>A0A6L2M5R1_TANCI</name>
<dbReference type="InterPro" id="IPR028021">
    <property type="entry name" value="Katanin_C-terminal"/>
</dbReference>
<comment type="subcellular location">
    <subcellularLocation>
        <location evidence="1">Cytoplasm</location>
        <location evidence="1">Cytoskeleton</location>
    </subcellularLocation>
</comment>
<keyword evidence="5" id="KW-0695">RNA-directed DNA polymerase</keyword>
<dbReference type="GO" id="GO:0005856">
    <property type="term" value="C:cytoskeleton"/>
    <property type="evidence" value="ECO:0007669"/>
    <property type="project" value="UniProtKB-SubCell"/>
</dbReference>
<dbReference type="PANTHER" id="PTHR31635">
    <property type="entry name" value="REVERSE TRANSCRIPTASE DOMAIN-CONTAINING PROTEIN-RELATED"/>
    <property type="match status" value="1"/>
</dbReference>
<keyword evidence="2" id="KW-0963">Cytoplasm</keyword>
<dbReference type="SUPFAM" id="SSF56219">
    <property type="entry name" value="DNase I-like"/>
    <property type="match status" value="1"/>
</dbReference>
<feature type="domain" description="Reverse transcriptase" evidence="4">
    <location>
        <begin position="570"/>
        <end position="831"/>
    </location>
</feature>
<accession>A0A6L2M5R1</accession>
<dbReference type="SUPFAM" id="SSF56672">
    <property type="entry name" value="DNA/RNA polymerases"/>
    <property type="match status" value="1"/>
</dbReference>
<evidence type="ECO:0000256" key="3">
    <source>
        <dbReference type="ARBA" id="ARBA00023212"/>
    </source>
</evidence>
<gene>
    <name evidence="5" type="ORF">Tci_039912</name>
</gene>
<dbReference type="EMBL" id="BKCJ010005658">
    <property type="protein sequence ID" value="GEU67934.1"/>
    <property type="molecule type" value="Genomic_DNA"/>
</dbReference>
<dbReference type="PROSITE" id="PS50878">
    <property type="entry name" value="RT_POL"/>
    <property type="match status" value="1"/>
</dbReference>
<sequence length="1065" mass="121189">MIPMVKLPDLCREKLVEANISTLLVKTPKTSPNMVSKKAKASSMQRFVVSHRVMPEKVHSSPMLEDIPQMTGRCMTSKIDDDLAEDLMLDHDLSLSILRSRLTKLQVHADVISVMLNNIESLTIDLFSCLLSILFGLLNSKTERHINVSLEMLLKLVVVFGSAITFTISAPPVVGVNLHAEKRIESFNQCHVHLQKIHRSLPNVIRLIWLEIHGLSLGTWGSNAYKKVANYFEKFLFFDSDIESCMGMGRVGSWNILINDDIESMDSEDGHFDEECKFVNVAEKPLEYLDDILQPLEKNLNLCPSTIMGKDPNFFVKSNIWCGDNYVIVNGKWKNLTEDYYFINVYGPQHQPEKANLWNFLHLFIQDHHGMVILFGDLNEVRDISERYGSLFSSGDAAIFNPFIQDANLFDLPMGDDVLEAHSDIYITILDKLWSDHNSILLHCNKTDFCPIPFCIFHSWFDRADFVDVVKQAWANLTNGEGGHNTAFHIKIKGLKQHLKQWYSQIKISDNSRKKDVTDSLLTIEDLIDSGNATNDNRAQRVTKLHELDNLEKLESLDLIHKARIKWDVEGDKNSKYFHGTNYAFITLIPKIPNPLFIKDYMPISLIGIQYKIIAKILANRLSKVIDSLVSQEQSDFISGRQILDGPLILSEIIDWYKKQKKMLFKVDFEKAFDSVSWRYLDHVMCMIGFGIKWQNWIKSCLYSSRTSILINGSPTLEFSLKRGLKQGDPLSPFLFIIIMEGLHIALTDVMAANLFHGVNVGSSSLRLSHLFYADDVIIMSEWDKRDMENIIHVLHVFYMASGLKININKSNLFGMGSNMNRAASWKVLIDRFKNKLSASFDKGGLGVGGVKAFNISLIYKWRWRMMKNPEALWVKVIKSIHGAKAGMDSNGCQTNGLWAEIVGTILTIACSHLWPQAPDDSKERAFVIFAASCWFLWRFRNCVTFCSQSMRKCLHIAFKRASELNTFTGFRIGAGVTEGSHFFYADDVVFLCDWCVENVEQLAEVIGCGPSKIPFNYLGYSDGREVAYWLGCHFSSKGAERWCRDLTMGGYFCLDSGIRDFSSA</sequence>
<dbReference type="InterPro" id="IPR000477">
    <property type="entry name" value="RT_dom"/>
</dbReference>
<dbReference type="InterPro" id="IPR043502">
    <property type="entry name" value="DNA/RNA_pol_sf"/>
</dbReference>
<dbReference type="Pfam" id="PF00078">
    <property type="entry name" value="RVT_1"/>
    <property type="match status" value="1"/>
</dbReference>
<reference evidence="5" key="1">
    <citation type="journal article" date="2019" name="Sci. Rep.">
        <title>Draft genome of Tanacetum cinerariifolium, the natural source of mosquito coil.</title>
        <authorList>
            <person name="Yamashiro T."/>
            <person name="Shiraishi A."/>
            <person name="Satake H."/>
            <person name="Nakayama K."/>
        </authorList>
    </citation>
    <scope>NUCLEOTIDE SEQUENCE</scope>
</reference>
<evidence type="ECO:0000256" key="1">
    <source>
        <dbReference type="ARBA" id="ARBA00004245"/>
    </source>
</evidence>
<dbReference type="GO" id="GO:0003964">
    <property type="term" value="F:RNA-directed DNA polymerase activity"/>
    <property type="evidence" value="ECO:0007669"/>
    <property type="project" value="UniProtKB-KW"/>
</dbReference>
<dbReference type="PANTHER" id="PTHR31635:SF196">
    <property type="entry name" value="REVERSE TRANSCRIPTASE DOMAIN-CONTAINING PROTEIN-RELATED"/>
    <property type="match status" value="1"/>
</dbReference>
<evidence type="ECO:0000313" key="5">
    <source>
        <dbReference type="EMBL" id="GEU67934.1"/>
    </source>
</evidence>
<proteinExistence type="predicted"/>
<keyword evidence="5" id="KW-0548">Nucleotidyltransferase</keyword>
<dbReference type="InterPro" id="IPR036691">
    <property type="entry name" value="Endo/exonu/phosph_ase_sf"/>
</dbReference>
<comment type="caution">
    <text evidence="5">The sequence shown here is derived from an EMBL/GenBank/DDBJ whole genome shotgun (WGS) entry which is preliminary data.</text>
</comment>
<evidence type="ECO:0000256" key="2">
    <source>
        <dbReference type="ARBA" id="ARBA00022490"/>
    </source>
</evidence>
<dbReference type="Pfam" id="PF13925">
    <property type="entry name" value="Katanin_con80"/>
    <property type="match status" value="1"/>
</dbReference>
<protein>
    <submittedName>
        <fullName evidence="5">RNA-directed DNA polymerase, eukaryota, reverse transcriptase zinc-binding domain protein</fullName>
    </submittedName>
</protein>
<keyword evidence="5" id="KW-0808">Transferase</keyword>